<sequence length="95" mass="11003">MENWLLKNKEKKISQKNTYQLDVHITRSTETHLGVASFNPILNNVGYCSLFFSSSATAKITARLASPAIQRAFPKAPQHYLRHRRYGNRIRKQFP</sequence>
<proteinExistence type="predicted"/>
<comment type="caution">
    <text evidence="1">The sequence shown here is derived from an EMBL/GenBank/DDBJ whole genome shotgun (WGS) entry which is preliminary data.</text>
</comment>
<dbReference type="Proteomes" id="UP000824782">
    <property type="component" value="Unassembled WGS sequence"/>
</dbReference>
<organism evidence="1 2">
    <name type="scientific">Engystomops pustulosus</name>
    <name type="common">Tungara frog</name>
    <name type="synonym">Physalaemus pustulosus</name>
    <dbReference type="NCBI Taxonomy" id="76066"/>
    <lineage>
        <taxon>Eukaryota</taxon>
        <taxon>Metazoa</taxon>
        <taxon>Chordata</taxon>
        <taxon>Craniata</taxon>
        <taxon>Vertebrata</taxon>
        <taxon>Euteleostomi</taxon>
        <taxon>Amphibia</taxon>
        <taxon>Batrachia</taxon>
        <taxon>Anura</taxon>
        <taxon>Neobatrachia</taxon>
        <taxon>Hyloidea</taxon>
        <taxon>Leptodactylidae</taxon>
        <taxon>Leiuperinae</taxon>
        <taxon>Engystomops</taxon>
    </lineage>
</organism>
<dbReference type="AlphaFoldDB" id="A0AAV7DNB3"/>
<protein>
    <submittedName>
        <fullName evidence="1">Uncharacterized protein</fullName>
    </submittedName>
</protein>
<name>A0AAV7DNB3_ENGPU</name>
<keyword evidence="2" id="KW-1185">Reference proteome</keyword>
<accession>A0AAV7DNB3</accession>
<evidence type="ECO:0000313" key="1">
    <source>
        <dbReference type="EMBL" id="KAG8598111.1"/>
    </source>
</evidence>
<reference evidence="1" key="1">
    <citation type="thesis" date="2020" institute="ProQuest LLC" country="789 East Eisenhower Parkway, Ann Arbor, MI, USA">
        <title>Comparative Genomics and Chromosome Evolution.</title>
        <authorList>
            <person name="Mudd A.B."/>
        </authorList>
    </citation>
    <scope>NUCLEOTIDE SEQUENCE</scope>
    <source>
        <strain evidence="1">237g6f4</strain>
        <tissue evidence="1">Blood</tissue>
    </source>
</reference>
<dbReference type="EMBL" id="WNYA01000001">
    <property type="protein sequence ID" value="KAG8598111.1"/>
    <property type="molecule type" value="Genomic_DNA"/>
</dbReference>
<gene>
    <name evidence="1" type="ORF">GDO81_002500</name>
</gene>
<evidence type="ECO:0000313" key="2">
    <source>
        <dbReference type="Proteomes" id="UP000824782"/>
    </source>
</evidence>